<proteinExistence type="predicted"/>
<dbReference type="OrthoDB" id="17753at2"/>
<feature type="transmembrane region" description="Helical" evidence="1">
    <location>
        <begin position="257"/>
        <end position="274"/>
    </location>
</feature>
<protein>
    <submittedName>
        <fullName evidence="2">Uncharacterized protein</fullName>
    </submittedName>
</protein>
<keyword evidence="1" id="KW-0812">Transmembrane</keyword>
<keyword evidence="1" id="KW-0472">Membrane</keyword>
<dbReference type="EMBL" id="LT993738">
    <property type="protein sequence ID" value="SPN73868.1"/>
    <property type="molecule type" value="Genomic_DNA"/>
</dbReference>
<sequence>MATLHLGRQILLHAKSWAPTAKSSGDLFRMQSASLYNNVMLANDLIGLTNSSVTISKYALGNNHPSYHSLERAEAFLSTTDGVNNAVAGVTLWAQLLNGSMLFKTNESGEFIYANRENEDGSVSQHLQRQSALHITGKVSRLAAKTLGTVTFLDSVNVIQLGKHASSVGCKVTSCLNLVATSCSLTESSIELYKVIKEKPETITDPENPKSPSADFAERSRRLRNCFIAWLGDMVDFVADILFTVCAFAPALLGPHGILILAIISLLSYVINLIKDYTKIG</sequence>
<reference evidence="3" key="1">
    <citation type="submission" date="2017-11" db="EMBL/GenBank/DDBJ databases">
        <authorList>
            <person name="Seth-Smith MB H."/>
        </authorList>
    </citation>
    <scope>NUCLEOTIDE SEQUENCE [LARGE SCALE GENOMIC DNA]</scope>
</reference>
<keyword evidence="1" id="KW-1133">Transmembrane helix</keyword>
<evidence type="ECO:0000256" key="1">
    <source>
        <dbReference type="SAM" id="Phobius"/>
    </source>
</evidence>
<dbReference type="RefSeq" id="WP_108896811.1">
    <property type="nucleotide sequence ID" value="NZ_LT993738.1"/>
</dbReference>
<gene>
    <name evidence="2" type="ORF">C10C_0724</name>
</gene>
<organism evidence="2 3">
    <name type="scientific">Chlamydia serpentis</name>
    <dbReference type="NCBI Taxonomy" id="1967782"/>
    <lineage>
        <taxon>Bacteria</taxon>
        <taxon>Pseudomonadati</taxon>
        <taxon>Chlamydiota</taxon>
        <taxon>Chlamydiia</taxon>
        <taxon>Chlamydiales</taxon>
        <taxon>Chlamydiaceae</taxon>
        <taxon>Chlamydia/Chlamydophila group</taxon>
        <taxon>Chlamydia</taxon>
    </lineage>
</organism>
<accession>A0A2R8FBT7</accession>
<keyword evidence="3" id="KW-1185">Reference proteome</keyword>
<evidence type="ECO:0000313" key="3">
    <source>
        <dbReference type="Proteomes" id="UP000244926"/>
    </source>
</evidence>
<name>A0A2R8FBT7_9CHLA</name>
<dbReference type="KEGG" id="csee:C10C_0724"/>
<evidence type="ECO:0000313" key="2">
    <source>
        <dbReference type="EMBL" id="SPN73868.1"/>
    </source>
</evidence>
<feature type="transmembrane region" description="Helical" evidence="1">
    <location>
        <begin position="227"/>
        <end position="251"/>
    </location>
</feature>
<dbReference type="AlphaFoldDB" id="A0A2R8FBT7"/>
<dbReference type="Proteomes" id="UP000244926">
    <property type="component" value="Chromosome I"/>
</dbReference>